<gene>
    <name evidence="1" type="ORF">MRATA1EN22A_LOCUS21124</name>
</gene>
<reference evidence="1" key="2">
    <citation type="submission" date="2025-03" db="EMBL/GenBank/DDBJ databases">
        <authorList>
            <consortium name="ELIXIR-Norway"/>
            <consortium name="Elixir Norway"/>
        </authorList>
    </citation>
    <scope>NUCLEOTIDE SEQUENCE</scope>
</reference>
<evidence type="ECO:0000313" key="2">
    <source>
        <dbReference type="Proteomes" id="UP001162501"/>
    </source>
</evidence>
<accession>A0AC59ZQN9</accession>
<name>A0AC59ZQN9_RANTA</name>
<dbReference type="EMBL" id="OX596116">
    <property type="protein sequence ID" value="CAN0482202.1"/>
    <property type="molecule type" value="Genomic_DNA"/>
</dbReference>
<proteinExistence type="predicted"/>
<sequence length="102" mass="10579">MGMPGGGTVSEPQAAPSAPEKPPGTAILCNTCGNVCRGEVLRVQNKYFHIQCFICKACGCAPGRGCDRFIEGEVVSALGKTYQPGLLRVRCLPVALPAGGTE</sequence>
<evidence type="ECO:0000313" key="1">
    <source>
        <dbReference type="EMBL" id="CAN0482202.1"/>
    </source>
</evidence>
<protein>
    <submittedName>
        <fullName evidence="1">Uncharacterized protein</fullName>
    </submittedName>
</protein>
<reference evidence="1" key="1">
    <citation type="submission" date="2023-05" db="EMBL/GenBank/DDBJ databases">
        <authorList>
            <consortium name="ELIXIR-Norway"/>
        </authorList>
    </citation>
    <scope>NUCLEOTIDE SEQUENCE</scope>
</reference>
<dbReference type="Proteomes" id="UP001162501">
    <property type="component" value="Chromosome 32"/>
</dbReference>
<organism evidence="1 2">
    <name type="scientific">Rangifer tarandus platyrhynchus</name>
    <name type="common">Svalbard reindeer</name>
    <dbReference type="NCBI Taxonomy" id="3082113"/>
    <lineage>
        <taxon>Eukaryota</taxon>
        <taxon>Metazoa</taxon>
        <taxon>Chordata</taxon>
        <taxon>Craniata</taxon>
        <taxon>Vertebrata</taxon>
        <taxon>Euteleostomi</taxon>
        <taxon>Mammalia</taxon>
        <taxon>Eutheria</taxon>
        <taxon>Laurasiatheria</taxon>
        <taxon>Artiodactyla</taxon>
        <taxon>Ruminantia</taxon>
        <taxon>Pecora</taxon>
        <taxon>Cervidae</taxon>
        <taxon>Odocoileinae</taxon>
        <taxon>Rangifer</taxon>
    </lineage>
</organism>